<organism evidence="4 5">
    <name type="scientific">Planotetraspora mira</name>
    <dbReference type="NCBI Taxonomy" id="58121"/>
    <lineage>
        <taxon>Bacteria</taxon>
        <taxon>Bacillati</taxon>
        <taxon>Actinomycetota</taxon>
        <taxon>Actinomycetes</taxon>
        <taxon>Streptosporangiales</taxon>
        <taxon>Streptosporangiaceae</taxon>
        <taxon>Planotetraspora</taxon>
    </lineage>
</organism>
<dbReference type="InterPro" id="IPR002104">
    <property type="entry name" value="Integrase_catalytic"/>
</dbReference>
<feature type="domain" description="Tyr recombinase" evidence="3">
    <location>
        <begin position="3"/>
        <end position="46"/>
    </location>
</feature>
<dbReference type="Gene3D" id="1.10.443.10">
    <property type="entry name" value="Intergrase catalytic core"/>
    <property type="match status" value="1"/>
</dbReference>
<evidence type="ECO:0000256" key="2">
    <source>
        <dbReference type="SAM" id="MobiDB-lite"/>
    </source>
</evidence>
<comment type="caution">
    <text evidence="4">The sequence shown here is derived from an EMBL/GenBank/DDBJ whole genome shotgun (WGS) entry which is preliminary data.</text>
</comment>
<reference evidence="4 5" key="1">
    <citation type="submission" date="2021-01" db="EMBL/GenBank/DDBJ databases">
        <title>Whole genome shotgun sequence of Planotetraspora mira NBRC 15435.</title>
        <authorList>
            <person name="Komaki H."/>
            <person name="Tamura T."/>
        </authorList>
    </citation>
    <scope>NUCLEOTIDE SEQUENCE [LARGE SCALE GENOMIC DNA]</scope>
    <source>
        <strain evidence="4 5">NBRC 15435</strain>
    </source>
</reference>
<dbReference type="InterPro" id="IPR013762">
    <property type="entry name" value="Integrase-like_cat_sf"/>
</dbReference>
<dbReference type="Proteomes" id="UP000650628">
    <property type="component" value="Unassembled WGS sequence"/>
</dbReference>
<dbReference type="GO" id="GO:0003677">
    <property type="term" value="F:DNA binding"/>
    <property type="evidence" value="ECO:0007669"/>
    <property type="project" value="InterPro"/>
</dbReference>
<dbReference type="SUPFAM" id="SSF56349">
    <property type="entry name" value="DNA breaking-rejoining enzymes"/>
    <property type="match status" value="1"/>
</dbReference>
<dbReference type="GO" id="GO:0015074">
    <property type="term" value="P:DNA integration"/>
    <property type="evidence" value="ECO:0007669"/>
    <property type="project" value="InterPro"/>
</dbReference>
<keyword evidence="1" id="KW-0233">DNA recombination</keyword>
<feature type="region of interest" description="Disordered" evidence="2">
    <location>
        <begin position="91"/>
        <end position="138"/>
    </location>
</feature>
<dbReference type="AlphaFoldDB" id="A0A8J3TWE8"/>
<name>A0A8J3TWE8_9ACTN</name>
<evidence type="ECO:0000313" key="4">
    <source>
        <dbReference type="EMBL" id="GII34358.1"/>
    </source>
</evidence>
<keyword evidence="5" id="KW-1185">Reference proteome</keyword>
<sequence>MKFAPRDSRRPFATELVNNGLPIHIGAALLGHLDIRTTRGYVAVFEEDVITRYQQFLAQRRSMCPVEEYREPTAEEWSDFRDHFDKRRVELGSCGRPTGRPAPTNSPASAARCSASTEDAAPPRRTGGGSRRPPQTRS</sequence>
<evidence type="ECO:0000256" key="1">
    <source>
        <dbReference type="ARBA" id="ARBA00023172"/>
    </source>
</evidence>
<evidence type="ECO:0000313" key="5">
    <source>
        <dbReference type="Proteomes" id="UP000650628"/>
    </source>
</evidence>
<dbReference type="Pfam" id="PF00589">
    <property type="entry name" value="Phage_integrase"/>
    <property type="match status" value="1"/>
</dbReference>
<evidence type="ECO:0000259" key="3">
    <source>
        <dbReference type="Pfam" id="PF00589"/>
    </source>
</evidence>
<dbReference type="InterPro" id="IPR011010">
    <property type="entry name" value="DNA_brk_join_enz"/>
</dbReference>
<accession>A0A8J3TWE8</accession>
<gene>
    <name evidence="4" type="ORF">Pmi06nite_78000</name>
</gene>
<proteinExistence type="predicted"/>
<dbReference type="GO" id="GO:0006310">
    <property type="term" value="P:DNA recombination"/>
    <property type="evidence" value="ECO:0007669"/>
    <property type="project" value="UniProtKB-KW"/>
</dbReference>
<dbReference type="EMBL" id="BOOO01000049">
    <property type="protein sequence ID" value="GII34358.1"/>
    <property type="molecule type" value="Genomic_DNA"/>
</dbReference>
<protein>
    <recommendedName>
        <fullName evidence="3">Tyr recombinase domain-containing protein</fullName>
    </recommendedName>
</protein>